<gene>
    <name evidence="2" type="ORF">ACFQEV_02180</name>
</gene>
<dbReference type="RefSeq" id="WP_379692313.1">
    <property type="nucleotide sequence ID" value="NZ_JBHSXH010000005.1"/>
</dbReference>
<proteinExistence type="predicted"/>
<organism evidence="2 3">
    <name type="scientific">Halopelagius fulvigenes</name>
    <dbReference type="NCBI Taxonomy" id="1198324"/>
    <lineage>
        <taxon>Archaea</taxon>
        <taxon>Methanobacteriati</taxon>
        <taxon>Methanobacteriota</taxon>
        <taxon>Stenosarchaea group</taxon>
        <taxon>Halobacteria</taxon>
        <taxon>Halobacteriales</taxon>
        <taxon>Haloferacaceae</taxon>
    </lineage>
</organism>
<evidence type="ECO:0000256" key="1">
    <source>
        <dbReference type="SAM" id="MobiDB-lite"/>
    </source>
</evidence>
<feature type="region of interest" description="Disordered" evidence="1">
    <location>
        <begin position="1"/>
        <end position="44"/>
    </location>
</feature>
<evidence type="ECO:0000313" key="2">
    <source>
        <dbReference type="EMBL" id="MFC6823809.1"/>
    </source>
</evidence>
<reference evidence="2 3" key="1">
    <citation type="journal article" date="2019" name="Int. J. Syst. Evol. Microbiol.">
        <title>The Global Catalogue of Microorganisms (GCM) 10K type strain sequencing project: providing services to taxonomists for standard genome sequencing and annotation.</title>
        <authorList>
            <consortium name="The Broad Institute Genomics Platform"/>
            <consortium name="The Broad Institute Genome Sequencing Center for Infectious Disease"/>
            <person name="Wu L."/>
            <person name="Ma J."/>
        </authorList>
    </citation>
    <scope>NUCLEOTIDE SEQUENCE [LARGE SCALE GENOMIC DNA]</scope>
    <source>
        <strain evidence="2 3">YIM 94188</strain>
    </source>
</reference>
<protein>
    <submittedName>
        <fullName evidence="2">Uncharacterized protein</fullName>
    </submittedName>
</protein>
<dbReference type="AlphaFoldDB" id="A0ABD5TTG9"/>
<evidence type="ECO:0000313" key="3">
    <source>
        <dbReference type="Proteomes" id="UP001596408"/>
    </source>
</evidence>
<comment type="caution">
    <text evidence="2">The sequence shown here is derived from an EMBL/GenBank/DDBJ whole genome shotgun (WGS) entry which is preliminary data.</text>
</comment>
<name>A0ABD5TTG9_9EURY</name>
<keyword evidence="3" id="KW-1185">Reference proteome</keyword>
<accession>A0ABD5TTG9</accession>
<sequence length="135" mass="15407">MTRRRSRRSLEKAVEDLEADTPDKLGGTRHLSVGSRPRRRGDRRRPAEFFDLVQEWTPEIREIHDTITDQFPSLAHVSPAEAFSLSYMPEEVTEVVLELLMRDPPTPSRRSFGTTRTTTAVSDAVTDLSTFYATE</sequence>
<dbReference type="EMBL" id="JBHSXH010000005">
    <property type="protein sequence ID" value="MFC6823809.1"/>
    <property type="molecule type" value="Genomic_DNA"/>
</dbReference>
<dbReference type="Proteomes" id="UP001596408">
    <property type="component" value="Unassembled WGS sequence"/>
</dbReference>